<dbReference type="EMBL" id="DQ491002">
    <property type="protein sequence ID" value="ABT15279.1"/>
    <property type="molecule type" value="Genomic_DNA"/>
</dbReference>
<dbReference type="SMART" id="SM00248">
    <property type="entry name" value="ANK"/>
    <property type="match status" value="5"/>
</dbReference>
<evidence type="ECO:0000313" key="4">
    <source>
        <dbReference type="Proteomes" id="UP000202419"/>
    </source>
</evidence>
<dbReference type="PANTHER" id="PTHR24198:SF165">
    <property type="entry name" value="ANKYRIN REPEAT-CONTAINING PROTEIN-RELATED"/>
    <property type="match status" value="1"/>
</dbReference>
<dbReference type="Proteomes" id="UP000202419">
    <property type="component" value="Segment"/>
</dbReference>
<keyword evidence="1" id="KW-0677">Repeat</keyword>
<evidence type="ECO:0000313" key="3">
    <source>
        <dbReference type="EMBL" id="ABT15279.1"/>
    </source>
</evidence>
<accession>A7IY55</accession>
<reference evidence="3 4" key="1">
    <citation type="journal article" date="2007" name="Virology">
        <title>Sequence and annotation of the 369-kb NY-2A and the 345-kb AR158 viruses that infect Chlorella NC64A.</title>
        <authorList>
            <person name="Fitzgerald L.A."/>
            <person name="Graves M.V."/>
            <person name="Li X."/>
            <person name="Feldblyum T."/>
            <person name="Nierman W.C."/>
            <person name="Van Etten J.L."/>
        </authorList>
    </citation>
    <scope>NUCLEOTIDE SEQUENCE [LARGE SCALE GENOMIC DNA]</scope>
    <source>
        <strain evidence="3 4">NY-2A</strain>
    </source>
</reference>
<dbReference type="Pfam" id="PF13637">
    <property type="entry name" value="Ank_4"/>
    <property type="match status" value="1"/>
</dbReference>
<dbReference type="OrthoDB" id="12692at10239"/>
<organism evidence="3 4">
    <name type="scientific">Paramecium bursaria Chlorella virus NY2A</name>
    <name type="common">PBCV-NY2A</name>
    <dbReference type="NCBI Taxonomy" id="46021"/>
    <lineage>
        <taxon>Viruses</taxon>
        <taxon>Varidnaviria</taxon>
        <taxon>Bamfordvirae</taxon>
        <taxon>Nucleocytoviricota</taxon>
        <taxon>Megaviricetes</taxon>
        <taxon>Algavirales</taxon>
        <taxon>Phycodnaviridae</taxon>
        <taxon>Chlorovirus</taxon>
        <taxon>Chlorovirus americanus</taxon>
    </lineage>
</organism>
<dbReference type="RefSeq" id="YP_001498076.1">
    <property type="nucleotide sequence ID" value="NC_009898.1"/>
</dbReference>
<dbReference type="PROSITE" id="PS50297">
    <property type="entry name" value="ANK_REP_REGION"/>
    <property type="match status" value="4"/>
</dbReference>
<keyword evidence="2" id="KW-0040">ANK repeat</keyword>
<dbReference type="GeneID" id="5659424"/>
<dbReference type="SUPFAM" id="SSF48403">
    <property type="entry name" value="Ankyrin repeat"/>
    <property type="match status" value="1"/>
</dbReference>
<proteinExistence type="predicted"/>
<protein>
    <submittedName>
        <fullName evidence="3">Uncharacterized protein B880L</fullName>
    </submittedName>
</protein>
<organismHost>
    <name type="scientific">Chlorella</name>
    <dbReference type="NCBI Taxonomy" id="3071"/>
</organismHost>
<dbReference type="Gene3D" id="1.25.40.20">
    <property type="entry name" value="Ankyrin repeat-containing domain"/>
    <property type="match status" value="1"/>
</dbReference>
<evidence type="ECO:0000256" key="2">
    <source>
        <dbReference type="ARBA" id="ARBA00023043"/>
    </source>
</evidence>
<keyword evidence="4" id="KW-1185">Reference proteome</keyword>
<dbReference type="PROSITE" id="PS50088">
    <property type="entry name" value="ANK_REPEAT"/>
    <property type="match status" value="4"/>
</dbReference>
<dbReference type="PANTHER" id="PTHR24198">
    <property type="entry name" value="ANKYRIN REPEAT AND PROTEIN KINASE DOMAIN-CONTAINING PROTEIN"/>
    <property type="match status" value="1"/>
</dbReference>
<dbReference type="InterPro" id="IPR036770">
    <property type="entry name" value="Ankyrin_rpt-contain_sf"/>
</dbReference>
<gene>
    <name evidence="3" type="primary">B880L</name>
    <name evidence="3" type="ORF">NY2A_B880L</name>
</gene>
<dbReference type="InterPro" id="IPR002110">
    <property type="entry name" value="Ankyrin_rpt"/>
</dbReference>
<dbReference type="KEGG" id="vg:5659424"/>
<evidence type="ECO:0000256" key="1">
    <source>
        <dbReference type="ARBA" id="ARBA00022737"/>
    </source>
</evidence>
<dbReference type="Pfam" id="PF12796">
    <property type="entry name" value="Ank_2"/>
    <property type="match status" value="1"/>
</dbReference>
<sequence length="235" mass="25795">MDHNCSIFTAVGNGHDVCLEKIIEADADPNITDVSGCTPLHRAIFKDHEACVKLLVNAGANLDAIDDTGITALHHAVYYGYDRCVRILIEAGADIDNVSDGYAPIHYALFKCHDECVNMLVEAGANIDIVDKNGRTPLHFAVYNGQGDAYVLLLINKIVSERPLRPSELSIISQTSAVLGYVLRMTMQLHGRAEAAKITAHLPVDIRDMMRTAALCLNRTIFPRDLVDRVLIQCV</sequence>
<name>A7IY55_PBCVN</name>